<dbReference type="SUPFAM" id="SSF49899">
    <property type="entry name" value="Concanavalin A-like lectins/glucanases"/>
    <property type="match status" value="1"/>
</dbReference>
<evidence type="ECO:0000256" key="1">
    <source>
        <dbReference type="SAM" id="SignalP"/>
    </source>
</evidence>
<dbReference type="RefSeq" id="WP_344173119.1">
    <property type="nucleotide sequence ID" value="NZ_BAAARY010000013.1"/>
</dbReference>
<dbReference type="EMBL" id="BAAARY010000013">
    <property type="protein sequence ID" value="GAA2527618.1"/>
    <property type="molecule type" value="Genomic_DNA"/>
</dbReference>
<accession>A0ABP6AXU7</accession>
<dbReference type="InterPro" id="IPR013320">
    <property type="entry name" value="ConA-like_dom_sf"/>
</dbReference>
<dbReference type="Gene3D" id="2.60.120.200">
    <property type="match status" value="1"/>
</dbReference>
<feature type="signal peptide" evidence="1">
    <location>
        <begin position="1"/>
        <end position="20"/>
    </location>
</feature>
<evidence type="ECO:0000313" key="3">
    <source>
        <dbReference type="Proteomes" id="UP001499978"/>
    </source>
</evidence>
<evidence type="ECO:0000313" key="2">
    <source>
        <dbReference type="EMBL" id="GAA2527618.1"/>
    </source>
</evidence>
<feature type="chain" id="PRO_5045981553" description="Concanavalin A-like lectin/glucanase superfamily protein" evidence="1">
    <location>
        <begin position="21"/>
        <end position="244"/>
    </location>
</feature>
<protein>
    <recommendedName>
        <fullName evidence="4">Concanavalin A-like lectin/glucanase superfamily protein</fullName>
    </recommendedName>
</protein>
<comment type="caution">
    <text evidence="2">The sequence shown here is derived from an EMBL/GenBank/DDBJ whole genome shotgun (WGS) entry which is preliminary data.</text>
</comment>
<keyword evidence="3" id="KW-1185">Reference proteome</keyword>
<reference evidence="3" key="1">
    <citation type="journal article" date="2019" name="Int. J. Syst. Evol. Microbiol.">
        <title>The Global Catalogue of Microorganisms (GCM) 10K type strain sequencing project: providing services to taxonomists for standard genome sequencing and annotation.</title>
        <authorList>
            <consortium name="The Broad Institute Genomics Platform"/>
            <consortium name="The Broad Institute Genome Sequencing Center for Infectious Disease"/>
            <person name="Wu L."/>
            <person name="Ma J."/>
        </authorList>
    </citation>
    <scope>NUCLEOTIDE SEQUENCE [LARGE SCALE GENOMIC DNA]</scope>
    <source>
        <strain evidence="3">JCM 3367</strain>
    </source>
</reference>
<sequence length="244" mass="25008">MKLAYLLLSLVVAVTPGAPAAAAPTIIHTTPTPVALYRFEAAQTTAAGVADLSGQNNTLTPRAADGGAVQYATRADGRAAMMPRRCVTGVASCPRVTFEAPHKASLSPGLQRLKYGATIAGAIGAVGVGANILQKGVNPGSQYKLQIGASGKPNCVISGAAAGQKYLARSSIAVTDGQWHQISCERAGTSLTIRVDDQVRGWTTVPAQVTIANTAPLRIGSRSLADRTDRFGGGVDDIFVIIGG</sequence>
<evidence type="ECO:0008006" key="4">
    <source>
        <dbReference type="Google" id="ProtNLM"/>
    </source>
</evidence>
<dbReference type="Proteomes" id="UP001499978">
    <property type="component" value="Unassembled WGS sequence"/>
</dbReference>
<dbReference type="Pfam" id="PF13385">
    <property type="entry name" value="Laminin_G_3"/>
    <property type="match status" value="1"/>
</dbReference>
<organism evidence="2 3">
    <name type="scientific">Pilimelia columellifera subsp. columellifera</name>
    <dbReference type="NCBI Taxonomy" id="706583"/>
    <lineage>
        <taxon>Bacteria</taxon>
        <taxon>Bacillati</taxon>
        <taxon>Actinomycetota</taxon>
        <taxon>Actinomycetes</taxon>
        <taxon>Micromonosporales</taxon>
        <taxon>Micromonosporaceae</taxon>
        <taxon>Pilimelia</taxon>
    </lineage>
</organism>
<proteinExistence type="predicted"/>
<gene>
    <name evidence="2" type="ORF">GCM10010201_28090</name>
</gene>
<keyword evidence="1" id="KW-0732">Signal</keyword>
<name>A0ABP6AXU7_9ACTN</name>